<accession>A0ABU1VL87</accession>
<keyword evidence="3" id="KW-1185">Reference proteome</keyword>
<dbReference type="Proteomes" id="UP001267878">
    <property type="component" value="Unassembled WGS sequence"/>
</dbReference>
<comment type="caution">
    <text evidence="2">The sequence shown here is derived from an EMBL/GenBank/DDBJ whole genome shotgun (WGS) entry which is preliminary data.</text>
</comment>
<protein>
    <submittedName>
        <fullName evidence="2">Membrane protein</fullName>
    </submittedName>
</protein>
<keyword evidence="1" id="KW-1133">Transmembrane helix</keyword>
<proteinExistence type="predicted"/>
<feature type="transmembrane region" description="Helical" evidence="1">
    <location>
        <begin position="38"/>
        <end position="55"/>
    </location>
</feature>
<evidence type="ECO:0000313" key="3">
    <source>
        <dbReference type="Proteomes" id="UP001267878"/>
    </source>
</evidence>
<feature type="transmembrane region" description="Helical" evidence="1">
    <location>
        <begin position="6"/>
        <end position="26"/>
    </location>
</feature>
<dbReference type="RefSeq" id="WP_310051934.1">
    <property type="nucleotide sequence ID" value="NZ_JAVDVW010000001.1"/>
</dbReference>
<keyword evidence="1" id="KW-0812">Transmembrane</keyword>
<evidence type="ECO:0000313" key="2">
    <source>
        <dbReference type="EMBL" id="MDR7098245.1"/>
    </source>
</evidence>
<name>A0ABU1VL87_9GAMM</name>
<feature type="transmembrane region" description="Helical" evidence="1">
    <location>
        <begin position="61"/>
        <end position="79"/>
    </location>
</feature>
<keyword evidence="1" id="KW-0472">Membrane</keyword>
<gene>
    <name evidence="2" type="ORF">J2X04_000592</name>
</gene>
<feature type="transmembrane region" description="Helical" evidence="1">
    <location>
        <begin position="91"/>
        <end position="110"/>
    </location>
</feature>
<feature type="transmembrane region" description="Helical" evidence="1">
    <location>
        <begin position="130"/>
        <end position="148"/>
    </location>
</feature>
<dbReference type="EMBL" id="JAVDVW010000001">
    <property type="protein sequence ID" value="MDR7098245.1"/>
    <property type="molecule type" value="Genomic_DNA"/>
</dbReference>
<sequence>MTPFGMFHTAISLVAVIAGVAALVRYKEIATATSAGRLYFWGTVASCVTGLFIFHHGGFGVPHVLAITTLVVLAVAYVAEKHATFGHLSRYVAVVGYSLTLFFHMIPGLTETGARVPVGHPLFTGPEDPTLRAVVGVCFLVFLVGAWLQIMRIRAGRPLVASP</sequence>
<reference evidence="2 3" key="1">
    <citation type="submission" date="2023-07" db="EMBL/GenBank/DDBJ databases">
        <title>Sorghum-associated microbial communities from plants grown in Nebraska, USA.</title>
        <authorList>
            <person name="Schachtman D."/>
        </authorList>
    </citation>
    <scope>NUCLEOTIDE SEQUENCE [LARGE SCALE GENOMIC DNA]</scope>
    <source>
        <strain evidence="2 3">BE187</strain>
    </source>
</reference>
<organism evidence="2 3">
    <name type="scientific">Agrilutibacter niabensis</name>
    <dbReference type="NCBI Taxonomy" id="380628"/>
    <lineage>
        <taxon>Bacteria</taxon>
        <taxon>Pseudomonadati</taxon>
        <taxon>Pseudomonadota</taxon>
        <taxon>Gammaproteobacteria</taxon>
        <taxon>Lysobacterales</taxon>
        <taxon>Lysobacteraceae</taxon>
        <taxon>Agrilutibacter</taxon>
    </lineage>
</organism>
<evidence type="ECO:0000256" key="1">
    <source>
        <dbReference type="SAM" id="Phobius"/>
    </source>
</evidence>